<keyword evidence="4" id="KW-0747">Spliceosome</keyword>
<keyword evidence="11" id="KW-1185">Reference proteome</keyword>
<dbReference type="OMA" id="FDSHCNI"/>
<dbReference type="SUPFAM" id="SSF50182">
    <property type="entry name" value="Sm-like ribonucleoproteins"/>
    <property type="match status" value="1"/>
</dbReference>
<dbReference type="GO" id="GO:0005681">
    <property type="term" value="C:spliceosomal complex"/>
    <property type="evidence" value="ECO:0007669"/>
    <property type="project" value="UniProtKB-KW"/>
</dbReference>
<dbReference type="GO" id="GO:0003723">
    <property type="term" value="F:RNA binding"/>
    <property type="evidence" value="ECO:0007669"/>
    <property type="project" value="UniProtKB-KW"/>
</dbReference>
<dbReference type="Gene3D" id="2.30.30.100">
    <property type="match status" value="1"/>
</dbReference>
<dbReference type="CDD" id="cd01730">
    <property type="entry name" value="LSm3"/>
    <property type="match status" value="1"/>
</dbReference>
<dbReference type="AlphaFoldDB" id="I7J5L7"/>
<evidence type="ECO:0000256" key="4">
    <source>
        <dbReference type="ARBA" id="ARBA00022728"/>
    </source>
</evidence>
<dbReference type="Proteomes" id="UP000002899">
    <property type="component" value="Chromosome I"/>
</dbReference>
<organism evidence="10 11">
    <name type="scientific">Babesia microti (strain RI)</name>
    <dbReference type="NCBI Taxonomy" id="1133968"/>
    <lineage>
        <taxon>Eukaryota</taxon>
        <taxon>Sar</taxon>
        <taxon>Alveolata</taxon>
        <taxon>Apicomplexa</taxon>
        <taxon>Aconoidasida</taxon>
        <taxon>Piroplasmida</taxon>
        <taxon>Babesiidae</taxon>
        <taxon>Babesia</taxon>
    </lineage>
</organism>
<dbReference type="PROSITE" id="PS52002">
    <property type="entry name" value="SM"/>
    <property type="match status" value="1"/>
</dbReference>
<evidence type="ECO:0000256" key="1">
    <source>
        <dbReference type="ARBA" id="ARBA00004123"/>
    </source>
</evidence>
<dbReference type="Pfam" id="PF01423">
    <property type="entry name" value="LSM"/>
    <property type="match status" value="1"/>
</dbReference>
<keyword evidence="3" id="KW-0507">mRNA processing</keyword>
<dbReference type="InterPro" id="IPR034105">
    <property type="entry name" value="Lsm3"/>
</dbReference>
<evidence type="ECO:0000259" key="9">
    <source>
        <dbReference type="PROSITE" id="PS52002"/>
    </source>
</evidence>
<evidence type="ECO:0000256" key="7">
    <source>
        <dbReference type="ARBA" id="ARBA00023242"/>
    </source>
</evidence>
<keyword evidence="8" id="KW-0687">Ribonucleoprotein</keyword>
<dbReference type="RefSeq" id="XP_012647621.1">
    <property type="nucleotide sequence ID" value="XM_012792167.1"/>
</dbReference>
<proteinExistence type="inferred from homology"/>
<keyword evidence="6" id="KW-0508">mRNA splicing</keyword>
<reference evidence="10 11" key="2">
    <citation type="journal article" date="2013" name="PLoS ONE">
        <title>Whole genome mapping and re-organization of the nuclear and mitochondrial genomes of Babesia microti isolates.</title>
        <authorList>
            <person name="Cornillot E."/>
            <person name="Dassouli A."/>
            <person name="Garg A."/>
            <person name="Pachikara N."/>
            <person name="Randazzo S."/>
            <person name="Depoix D."/>
            <person name="Carcy B."/>
            <person name="Delbecq S."/>
            <person name="Frutos R."/>
            <person name="Silva J.C."/>
            <person name="Sutton R."/>
            <person name="Krause P.J."/>
            <person name="Mamoun C.B."/>
        </authorList>
    </citation>
    <scope>NUCLEOTIDE SEQUENCE [LARGE SCALE GENOMIC DNA]</scope>
    <source>
        <strain evidence="10 11">RI</strain>
    </source>
</reference>
<keyword evidence="7" id="KW-0539">Nucleus</keyword>
<evidence type="ECO:0000256" key="5">
    <source>
        <dbReference type="ARBA" id="ARBA00022884"/>
    </source>
</evidence>
<gene>
    <name evidence="10" type="ORF">BMR1_01G02790</name>
</gene>
<comment type="subcellular location">
    <subcellularLocation>
        <location evidence="1">Nucleus</location>
    </subcellularLocation>
</comment>
<name>I7J5L7_BABMR</name>
<dbReference type="InterPro" id="IPR001163">
    <property type="entry name" value="Sm_dom_euk/arc"/>
</dbReference>
<evidence type="ECO:0000256" key="2">
    <source>
        <dbReference type="ARBA" id="ARBA00006850"/>
    </source>
</evidence>
<dbReference type="GO" id="GO:0000398">
    <property type="term" value="P:mRNA splicing, via spliceosome"/>
    <property type="evidence" value="ECO:0007669"/>
    <property type="project" value="InterPro"/>
</dbReference>
<accession>I7J5L7</accession>
<dbReference type="InterPro" id="IPR047575">
    <property type="entry name" value="Sm"/>
</dbReference>
<dbReference type="PANTHER" id="PTHR13110">
    <property type="entry name" value="U6 SNRNA-ASSOCIATED SM-LIKE PROTEIN LSM3"/>
    <property type="match status" value="1"/>
</dbReference>
<dbReference type="SMART" id="SM00651">
    <property type="entry name" value="Sm"/>
    <property type="match status" value="1"/>
</dbReference>
<protein>
    <submittedName>
        <fullName evidence="10">U6 snRNA-associated Sm-like protein LSm3</fullName>
    </submittedName>
</protein>
<evidence type="ECO:0000256" key="8">
    <source>
        <dbReference type="ARBA" id="ARBA00023274"/>
    </source>
</evidence>
<dbReference type="InterPro" id="IPR040002">
    <property type="entry name" value="Sm-like_LSM3"/>
</dbReference>
<dbReference type="KEGG" id="bmic:BMR1_01G02790"/>
<dbReference type="EMBL" id="FO082871">
    <property type="protein sequence ID" value="CCF73012.1"/>
    <property type="molecule type" value="Genomic_DNA"/>
</dbReference>
<keyword evidence="5" id="KW-0694">RNA-binding</keyword>
<dbReference type="InterPro" id="IPR010920">
    <property type="entry name" value="LSM_dom_sf"/>
</dbReference>
<evidence type="ECO:0000256" key="3">
    <source>
        <dbReference type="ARBA" id="ARBA00022664"/>
    </source>
</evidence>
<sequence length="93" mass="10378">MENVASVQQPLDLIRLTLDEYVYIKSKGNREITGKLHAYDEHCNIILEDAVETITVITEDPETGTESTSVNTKNSDVLFVRGDSIILVSPKNQ</sequence>
<evidence type="ECO:0000313" key="11">
    <source>
        <dbReference type="Proteomes" id="UP000002899"/>
    </source>
</evidence>
<dbReference type="VEuPathDB" id="PiroplasmaDB:BMR1_01G02790"/>
<dbReference type="GeneID" id="24423630"/>
<evidence type="ECO:0000256" key="6">
    <source>
        <dbReference type="ARBA" id="ARBA00023187"/>
    </source>
</evidence>
<dbReference type="GO" id="GO:0120114">
    <property type="term" value="C:Sm-like protein family complex"/>
    <property type="evidence" value="ECO:0007669"/>
    <property type="project" value="UniProtKB-ARBA"/>
</dbReference>
<feature type="domain" description="Sm" evidence="9">
    <location>
        <begin position="9"/>
        <end position="93"/>
    </location>
</feature>
<dbReference type="OrthoDB" id="29543at2759"/>
<reference evidence="10 11" key="1">
    <citation type="journal article" date="2012" name="Nucleic Acids Res.">
        <title>Sequencing of the smallest Apicomplexan genome from the human pathogen Babesia microti.</title>
        <authorList>
            <person name="Cornillot E."/>
            <person name="Hadj-Kaddour K."/>
            <person name="Dassouli A."/>
            <person name="Noel B."/>
            <person name="Ranwez V."/>
            <person name="Vacherie B."/>
            <person name="Augagneur Y."/>
            <person name="Bres V."/>
            <person name="Duclos A."/>
            <person name="Randazzo S."/>
            <person name="Carcy B."/>
            <person name="Debierre-Grockiego F."/>
            <person name="Delbecq S."/>
            <person name="Moubri-Menage K."/>
            <person name="Shams-Eldin H."/>
            <person name="Usmani-Brown S."/>
            <person name="Bringaud F."/>
            <person name="Wincker P."/>
            <person name="Vivares C.P."/>
            <person name="Schwarz R.T."/>
            <person name="Schetters T.P."/>
            <person name="Krause P.J."/>
            <person name="Gorenflot A."/>
            <person name="Berry V."/>
            <person name="Barbe V."/>
            <person name="Ben Mamoun C."/>
        </authorList>
    </citation>
    <scope>NUCLEOTIDE SEQUENCE [LARGE SCALE GENOMIC DNA]</scope>
    <source>
        <strain evidence="10 11">RI</strain>
    </source>
</reference>
<comment type="similarity">
    <text evidence="2">Belongs to the snRNP Sm proteins family.</text>
</comment>
<evidence type="ECO:0000313" key="10">
    <source>
        <dbReference type="EMBL" id="CCF73012.1"/>
    </source>
</evidence>
<reference evidence="10 11" key="3">
    <citation type="journal article" date="2016" name="Sci. Rep.">
        <title>Genome-wide diversity and gene expression profiling of Babesia microti isolates identify polymorphic genes that mediate host-pathogen interactions.</title>
        <authorList>
            <person name="Silva J.C."/>
            <person name="Cornillot E."/>
            <person name="McCracken C."/>
            <person name="Usmani-Brown S."/>
            <person name="Dwivedi A."/>
            <person name="Ifeonu O.O."/>
            <person name="Crabtree J."/>
            <person name="Gotia H.T."/>
            <person name="Virji A.Z."/>
            <person name="Reynes C."/>
            <person name="Colinge J."/>
            <person name="Kumar V."/>
            <person name="Lawres L."/>
            <person name="Pazzi J.E."/>
            <person name="Pablo J.V."/>
            <person name="Hung C."/>
            <person name="Brancato J."/>
            <person name="Kumari P."/>
            <person name="Orvis J."/>
            <person name="Tretina K."/>
            <person name="Chibucos M."/>
            <person name="Ott S."/>
            <person name="Sadzewicz L."/>
            <person name="Sengamalay N."/>
            <person name="Shetty A.C."/>
            <person name="Su Q."/>
            <person name="Tallon L."/>
            <person name="Fraser C.M."/>
            <person name="Frutos R."/>
            <person name="Molina D.M."/>
            <person name="Krause P.J."/>
            <person name="Ben Mamoun C."/>
        </authorList>
    </citation>
    <scope>NUCLEOTIDE SEQUENCE [LARGE SCALE GENOMIC DNA]</scope>
    <source>
        <strain evidence="10 11">RI</strain>
    </source>
</reference>